<evidence type="ECO:0000313" key="2">
    <source>
        <dbReference type="Proteomes" id="UP001227268"/>
    </source>
</evidence>
<proteinExistence type="predicted"/>
<organism evidence="1 2">
    <name type="scientific">Naganishia friedmannii</name>
    <dbReference type="NCBI Taxonomy" id="89922"/>
    <lineage>
        <taxon>Eukaryota</taxon>
        <taxon>Fungi</taxon>
        <taxon>Dikarya</taxon>
        <taxon>Basidiomycota</taxon>
        <taxon>Agaricomycotina</taxon>
        <taxon>Tremellomycetes</taxon>
        <taxon>Filobasidiales</taxon>
        <taxon>Filobasidiaceae</taxon>
        <taxon>Naganishia</taxon>
    </lineage>
</organism>
<accession>A0ACC2UZU1</accession>
<dbReference type="Proteomes" id="UP001227268">
    <property type="component" value="Unassembled WGS sequence"/>
</dbReference>
<name>A0ACC2UZU1_9TREE</name>
<protein>
    <submittedName>
        <fullName evidence="1">Uncharacterized protein</fullName>
    </submittedName>
</protein>
<gene>
    <name evidence="1" type="ORF">QFC21_006853</name>
</gene>
<evidence type="ECO:0000313" key="1">
    <source>
        <dbReference type="EMBL" id="KAJ9092353.1"/>
    </source>
</evidence>
<comment type="caution">
    <text evidence="1">The sequence shown here is derived from an EMBL/GenBank/DDBJ whole genome shotgun (WGS) entry which is preliminary data.</text>
</comment>
<reference evidence="1" key="1">
    <citation type="submission" date="2023-04" db="EMBL/GenBank/DDBJ databases">
        <title>Draft Genome sequencing of Naganishia species isolated from polar environments using Oxford Nanopore Technology.</title>
        <authorList>
            <person name="Leo P."/>
            <person name="Venkateswaran K."/>
        </authorList>
    </citation>
    <scope>NUCLEOTIDE SEQUENCE</scope>
    <source>
        <strain evidence="1">MNA-CCFEE 5423</strain>
    </source>
</reference>
<keyword evidence="2" id="KW-1185">Reference proteome</keyword>
<dbReference type="EMBL" id="JASBWT010000039">
    <property type="protein sequence ID" value="KAJ9092353.1"/>
    <property type="molecule type" value="Genomic_DNA"/>
</dbReference>
<sequence>MDDKAPSITRPDWMRESREPTTADSYSVPEDKLQALRESIFESTAMGTLQSYLVARNYLFLAEYDQVCAPSEIKYHEDRAQESHGAAVDWLSENSEMFRGLIDRTLGSKSLPSLSNLLEQIVASEIRAYSKILDDARSSSLFAGSAGDTAEDKPDNDVSDQRVLLELLYPSGCGKIPQVFIARTSNGIEITDKQEYGEYYVKHPLLSCMWFMTRTQPVRIAGGSVVIHFNFGECGNFSEEEMRIIFREEEMRDIFREKVMKSERAKFHYMYFKAVVPERPVITGSGNSVSNLDNYRFSVVCRTPIVEIVWNTQVSRRHATIMAYAAAMIDWDENCAIDSPNYHHER</sequence>